<name>A0A6C0ERK6_9ZZZZ</name>
<organism evidence="1">
    <name type="scientific">viral metagenome</name>
    <dbReference type="NCBI Taxonomy" id="1070528"/>
    <lineage>
        <taxon>unclassified sequences</taxon>
        <taxon>metagenomes</taxon>
        <taxon>organismal metagenomes</taxon>
    </lineage>
</organism>
<dbReference type="InterPro" id="IPR008922">
    <property type="entry name" value="Di-copper_centre_dom_sf"/>
</dbReference>
<dbReference type="EMBL" id="MN738914">
    <property type="protein sequence ID" value="QHT30930.1"/>
    <property type="molecule type" value="Genomic_DNA"/>
</dbReference>
<proteinExistence type="predicted"/>
<reference evidence="1" key="1">
    <citation type="journal article" date="2020" name="Nature">
        <title>Giant virus diversity and host interactions through global metagenomics.</title>
        <authorList>
            <person name="Schulz F."/>
            <person name="Roux S."/>
            <person name="Paez-Espino D."/>
            <person name="Jungbluth S."/>
            <person name="Walsh D.A."/>
            <person name="Denef V.J."/>
            <person name="McMahon K.D."/>
            <person name="Konstantinidis K.T."/>
            <person name="Eloe-Fadrosh E.A."/>
            <person name="Kyrpides N.C."/>
            <person name="Woyke T."/>
        </authorList>
    </citation>
    <scope>NUCLEOTIDE SEQUENCE</scope>
    <source>
        <strain evidence="1">GVMAG-M-3300009151-50</strain>
    </source>
</reference>
<protein>
    <submittedName>
        <fullName evidence="1">Uncharacterized protein</fullName>
    </submittedName>
</protein>
<dbReference type="AlphaFoldDB" id="A0A6C0ERK6"/>
<sequence length="378" mass="44469">MSVVARKDYPEGYPADALEVLRAMSFTDGKTVRIVGSMALRSQIYAGDYDANEVIDTRGTRNLALRDLTRKFKSIIKDVQSIPNTYIGDIKSGSVEDWVIIHEHYNHERSLKQLEKLYEEGIIHKTVYDDGKKRIKPTVSKLELIALRRDFRPNIIRWTPREVMLGFKTLQDKRKFTLEEAFQTPTITKLDVVSWVQNNRFTDFSMIYQFKHNGKHLNSGITDIETSIRENIFMLHHEGNYFKMAKRMFALAKYKEYTDVMEKLSPLFNGDIGRLYMVYGDVGTLETLLEVQYVIPYSKIDFEIDQFKGRLSNIGLDKYLRRESDLFNIIDELVKLRRTEYSHKKMKELLGKMKHILYNLMSLYAKLYLTKIKMMPRY</sequence>
<evidence type="ECO:0000313" key="1">
    <source>
        <dbReference type="EMBL" id="QHT30930.1"/>
    </source>
</evidence>
<accession>A0A6C0ERK6</accession>
<dbReference type="SUPFAM" id="SSF48056">
    <property type="entry name" value="Di-copper centre-containing domain"/>
    <property type="match status" value="1"/>
</dbReference>